<gene>
    <name evidence="4" type="ORF">ACFQMA_16620</name>
</gene>
<dbReference type="SUPFAM" id="SSF55785">
    <property type="entry name" value="PYP-like sensor domain (PAS domain)"/>
    <property type="match status" value="4"/>
</dbReference>
<reference evidence="4 5" key="1">
    <citation type="journal article" date="2019" name="Int. J. Syst. Evol. Microbiol.">
        <title>The Global Catalogue of Microorganisms (GCM) 10K type strain sequencing project: providing services to taxonomists for standard genome sequencing and annotation.</title>
        <authorList>
            <consortium name="The Broad Institute Genomics Platform"/>
            <consortium name="The Broad Institute Genome Sequencing Center for Infectious Disease"/>
            <person name="Wu L."/>
            <person name="Ma J."/>
        </authorList>
    </citation>
    <scope>NUCLEOTIDE SEQUENCE [LARGE SCALE GENOMIC DNA]</scope>
    <source>
        <strain evidence="4 5">XZYJT29</strain>
    </source>
</reference>
<dbReference type="PROSITE" id="PS50112">
    <property type="entry name" value="PAS"/>
    <property type="match status" value="3"/>
</dbReference>
<accession>A0ABD5Y2B7</accession>
<evidence type="ECO:0000256" key="1">
    <source>
        <dbReference type="SAM" id="Coils"/>
    </source>
</evidence>
<dbReference type="InterPro" id="IPR000700">
    <property type="entry name" value="PAS-assoc_C"/>
</dbReference>
<keyword evidence="5" id="KW-1185">Reference proteome</keyword>
<evidence type="ECO:0000313" key="4">
    <source>
        <dbReference type="EMBL" id="MFC7141449.1"/>
    </source>
</evidence>
<dbReference type="InterPro" id="IPR013656">
    <property type="entry name" value="PAS_4"/>
</dbReference>
<dbReference type="PANTHER" id="PTHR44757">
    <property type="entry name" value="DIGUANYLATE CYCLASE DGCP"/>
    <property type="match status" value="1"/>
</dbReference>
<keyword evidence="1" id="KW-0175">Coiled coil</keyword>
<sequence>MESHGLTESLRETLAVFDGDAEPKTTSEVAEALDLGRRSTYDRLDRLVDRDRLRTKKVGASARVWWRVPADGERGGADPDSPAAAESLVSDVLGRAEVGVFVLDEDYTVAWINDATERYFGIDRDRVIGRDKRSVVEQSIAPSVDDSERFAERVLATYDDAGEERFECRVTIGDGRTERWLEHRSKPIESGAYAGGRVELYYDVTDRKRSEQAYIAQRDQFESLVDAVEEYAIFRLDADGRVRTWNSGAERLKGYETGDIVGEHVSTFYTEADREAGVPEANLATAAEEGSVEDEGWRVRADGSRFWANVTMTAIRDDAGELVGYAKVTRNMTERREFERELERERDLLERTIDAIPEGVAVLDGRGDPLRMNEQAKRYLNAPDGVDSDPFPENTVFDEDGEPVPPGERPYEVALRTGQPVEDWVGRFDLPGTAERWFSVNAVPLTDADGDVERVVVSAEDITRLKEQARLLERSRDDLEHELNEVLDRVDDGFVALDDEWRFTYVNDQAAELLERPQQALVGRNVWDEFPEAVDSRFQREHERARETNESVSFEAYFPPLETWFDVAAYPSESGLSVYFRDVTERKAR</sequence>
<feature type="domain" description="PAC" evidence="3">
    <location>
        <begin position="419"/>
        <end position="474"/>
    </location>
</feature>
<dbReference type="Proteomes" id="UP001596432">
    <property type="component" value="Unassembled WGS sequence"/>
</dbReference>
<dbReference type="RefSeq" id="WP_274322530.1">
    <property type="nucleotide sequence ID" value="NZ_CP118158.1"/>
</dbReference>
<dbReference type="InterPro" id="IPR001610">
    <property type="entry name" value="PAC"/>
</dbReference>
<dbReference type="Pfam" id="PF13426">
    <property type="entry name" value="PAS_9"/>
    <property type="match status" value="1"/>
</dbReference>
<dbReference type="InterPro" id="IPR052155">
    <property type="entry name" value="Biofilm_reg_signaling"/>
</dbReference>
<evidence type="ECO:0000313" key="5">
    <source>
        <dbReference type="Proteomes" id="UP001596432"/>
    </source>
</evidence>
<protein>
    <submittedName>
        <fullName evidence="4">PAS domain-containing protein</fullName>
    </submittedName>
</protein>
<name>A0ABD5Y2B7_9EURY</name>
<feature type="domain" description="PAS" evidence="2">
    <location>
        <begin position="85"/>
        <end position="130"/>
    </location>
</feature>
<feature type="coiled-coil region" evidence="1">
    <location>
        <begin position="462"/>
        <end position="489"/>
    </location>
</feature>
<dbReference type="PANTHER" id="PTHR44757:SF2">
    <property type="entry name" value="BIOFILM ARCHITECTURE MAINTENANCE PROTEIN MBAA"/>
    <property type="match status" value="1"/>
</dbReference>
<dbReference type="Gene3D" id="3.30.450.20">
    <property type="entry name" value="PAS domain"/>
    <property type="match status" value="4"/>
</dbReference>
<dbReference type="AlphaFoldDB" id="A0ABD5Y2B7"/>
<dbReference type="GeneID" id="78821762"/>
<dbReference type="EMBL" id="JBHTAS010000001">
    <property type="protein sequence ID" value="MFC7141449.1"/>
    <property type="molecule type" value="Genomic_DNA"/>
</dbReference>
<proteinExistence type="predicted"/>
<evidence type="ECO:0000259" key="2">
    <source>
        <dbReference type="PROSITE" id="PS50112"/>
    </source>
</evidence>
<dbReference type="Pfam" id="PF08448">
    <property type="entry name" value="PAS_4"/>
    <property type="match status" value="3"/>
</dbReference>
<evidence type="ECO:0000259" key="3">
    <source>
        <dbReference type="PROSITE" id="PS50113"/>
    </source>
</evidence>
<organism evidence="4 5">
    <name type="scientific">Halosimplex aquaticum</name>
    <dbReference type="NCBI Taxonomy" id="3026162"/>
    <lineage>
        <taxon>Archaea</taxon>
        <taxon>Methanobacteriati</taxon>
        <taxon>Methanobacteriota</taxon>
        <taxon>Stenosarchaea group</taxon>
        <taxon>Halobacteria</taxon>
        <taxon>Halobacteriales</taxon>
        <taxon>Haloarculaceae</taxon>
        <taxon>Halosimplex</taxon>
    </lineage>
</organism>
<feature type="domain" description="PAS" evidence="2">
    <location>
        <begin position="217"/>
        <end position="290"/>
    </location>
</feature>
<dbReference type="SMART" id="SM00086">
    <property type="entry name" value="PAC"/>
    <property type="match status" value="2"/>
</dbReference>
<dbReference type="CDD" id="cd00130">
    <property type="entry name" value="PAS"/>
    <property type="match status" value="4"/>
</dbReference>
<dbReference type="PROSITE" id="PS50113">
    <property type="entry name" value="PAC"/>
    <property type="match status" value="2"/>
</dbReference>
<dbReference type="NCBIfam" id="TIGR00229">
    <property type="entry name" value="sensory_box"/>
    <property type="match status" value="2"/>
</dbReference>
<comment type="caution">
    <text evidence="4">The sequence shown here is derived from an EMBL/GenBank/DDBJ whole genome shotgun (WGS) entry which is preliminary data.</text>
</comment>
<dbReference type="SMART" id="SM00091">
    <property type="entry name" value="PAS"/>
    <property type="match status" value="4"/>
</dbReference>
<feature type="domain" description="PAC" evidence="3">
    <location>
        <begin position="292"/>
        <end position="344"/>
    </location>
</feature>
<dbReference type="InterPro" id="IPR035965">
    <property type="entry name" value="PAS-like_dom_sf"/>
</dbReference>
<dbReference type="InterPro" id="IPR000014">
    <property type="entry name" value="PAS"/>
</dbReference>
<feature type="domain" description="PAS" evidence="2">
    <location>
        <begin position="479"/>
        <end position="549"/>
    </location>
</feature>